<proteinExistence type="predicted"/>
<evidence type="ECO:0000256" key="1">
    <source>
        <dbReference type="SAM" id="SignalP"/>
    </source>
</evidence>
<dbReference type="Pfam" id="PF12762">
    <property type="entry name" value="DDE_Tnp_IS1595"/>
    <property type="match status" value="1"/>
</dbReference>
<evidence type="ECO:0000259" key="2">
    <source>
        <dbReference type="SMART" id="SM01126"/>
    </source>
</evidence>
<protein>
    <recommendedName>
        <fullName evidence="2">ISXO2-like transposase domain-containing protein</fullName>
    </recommendedName>
</protein>
<dbReference type="PANTHER" id="PTHR47163:SF2">
    <property type="entry name" value="SI:DKEY-17M8.2"/>
    <property type="match status" value="1"/>
</dbReference>
<organism evidence="3 4">
    <name type="scientific">Periplaneta americana</name>
    <name type="common">American cockroach</name>
    <name type="synonym">Blatta americana</name>
    <dbReference type="NCBI Taxonomy" id="6978"/>
    <lineage>
        <taxon>Eukaryota</taxon>
        <taxon>Metazoa</taxon>
        <taxon>Ecdysozoa</taxon>
        <taxon>Arthropoda</taxon>
        <taxon>Hexapoda</taxon>
        <taxon>Insecta</taxon>
        <taxon>Pterygota</taxon>
        <taxon>Neoptera</taxon>
        <taxon>Polyneoptera</taxon>
        <taxon>Dictyoptera</taxon>
        <taxon>Blattodea</taxon>
        <taxon>Blattoidea</taxon>
        <taxon>Blattidae</taxon>
        <taxon>Blattinae</taxon>
        <taxon>Periplaneta</taxon>
    </lineage>
</organism>
<feature type="chain" id="PRO_5045514889" description="ISXO2-like transposase domain-containing protein" evidence="1">
    <location>
        <begin position="19"/>
        <end position="167"/>
    </location>
</feature>
<evidence type="ECO:0000313" key="4">
    <source>
        <dbReference type="Proteomes" id="UP001148838"/>
    </source>
</evidence>
<feature type="domain" description="ISXO2-like transposase" evidence="2">
    <location>
        <begin position="52"/>
        <end position="167"/>
    </location>
</feature>
<keyword evidence="1" id="KW-0732">Signal</keyword>
<accession>A0ABQ8RZJ9</accession>
<gene>
    <name evidence="3" type="ORF">ANN_24726</name>
</gene>
<dbReference type="EMBL" id="JAJSOF020000038">
    <property type="protein sequence ID" value="KAJ4427111.1"/>
    <property type="molecule type" value="Genomic_DNA"/>
</dbReference>
<comment type="caution">
    <text evidence="3">The sequence shown here is derived from an EMBL/GenBank/DDBJ whole genome shotgun (WGS) entry which is preliminary data.</text>
</comment>
<dbReference type="PANTHER" id="PTHR47163">
    <property type="entry name" value="DDE_TNP_IS1595 DOMAIN-CONTAINING PROTEIN"/>
    <property type="match status" value="1"/>
</dbReference>
<name>A0ABQ8RZJ9_PERAM</name>
<dbReference type="InterPro" id="IPR053164">
    <property type="entry name" value="IS1016-like_transposase"/>
</dbReference>
<dbReference type="Proteomes" id="UP001148838">
    <property type="component" value="Unassembled WGS sequence"/>
</dbReference>
<dbReference type="InterPro" id="IPR024445">
    <property type="entry name" value="Tnp_ISXO2-like"/>
</dbReference>
<feature type="signal peptide" evidence="1">
    <location>
        <begin position="1"/>
        <end position="18"/>
    </location>
</feature>
<reference evidence="3 4" key="1">
    <citation type="journal article" date="2022" name="Allergy">
        <title>Genome assembly and annotation of Periplaneta americana reveal a comprehensive cockroach allergen profile.</title>
        <authorList>
            <person name="Wang L."/>
            <person name="Xiong Q."/>
            <person name="Saelim N."/>
            <person name="Wang L."/>
            <person name="Nong W."/>
            <person name="Wan A.T."/>
            <person name="Shi M."/>
            <person name="Liu X."/>
            <person name="Cao Q."/>
            <person name="Hui J.H.L."/>
            <person name="Sookrung N."/>
            <person name="Leung T.F."/>
            <person name="Tungtrongchitr A."/>
            <person name="Tsui S.K.W."/>
        </authorList>
    </citation>
    <scope>NUCLEOTIDE SEQUENCE [LARGE SCALE GENOMIC DNA]</scope>
    <source>
        <strain evidence="3">PWHHKU_190912</strain>
    </source>
</reference>
<dbReference type="SMART" id="SM01126">
    <property type="entry name" value="DDE_Tnp_IS1595"/>
    <property type="match status" value="1"/>
</dbReference>
<evidence type="ECO:0000313" key="3">
    <source>
        <dbReference type="EMBL" id="KAJ4427111.1"/>
    </source>
</evidence>
<sequence>MFMLLWLWCCCIRVRVISNIVNISKNTILQHTRYFRDICSWKLLQLPASDFQFGGPGRIVQIDESVITKRKLEVGRVVPQKWIFGIYDVVEKKGIIIYVQNRRAATLMKKILEHVKPGSEIWTDEWRGYSSLSKLGGVSPFIHRTVNHSRNFVDPRTGVCTNAVEGY</sequence>
<keyword evidence="4" id="KW-1185">Reference proteome</keyword>